<reference evidence="1 2" key="1">
    <citation type="submission" date="2019-02" db="EMBL/GenBank/DDBJ databases">
        <title>Deep-cultivation of Planctomycetes and their phenomic and genomic characterization uncovers novel biology.</title>
        <authorList>
            <person name="Wiegand S."/>
            <person name="Jogler M."/>
            <person name="Boedeker C."/>
            <person name="Pinto D."/>
            <person name="Vollmers J."/>
            <person name="Rivas-Marin E."/>
            <person name="Kohn T."/>
            <person name="Peeters S.H."/>
            <person name="Heuer A."/>
            <person name="Rast P."/>
            <person name="Oberbeckmann S."/>
            <person name="Bunk B."/>
            <person name="Jeske O."/>
            <person name="Meyerdierks A."/>
            <person name="Storesund J.E."/>
            <person name="Kallscheuer N."/>
            <person name="Luecker S."/>
            <person name="Lage O.M."/>
            <person name="Pohl T."/>
            <person name="Merkel B.J."/>
            <person name="Hornburger P."/>
            <person name="Mueller R.-W."/>
            <person name="Bruemmer F."/>
            <person name="Labrenz M."/>
            <person name="Spormann A.M."/>
            <person name="Op Den Camp H."/>
            <person name="Overmann J."/>
            <person name="Amann R."/>
            <person name="Jetten M.S.M."/>
            <person name="Mascher T."/>
            <person name="Medema M.H."/>
            <person name="Devos D.P."/>
            <person name="Kaster A.-K."/>
            <person name="Ovreas L."/>
            <person name="Rohde M."/>
            <person name="Galperin M.Y."/>
            <person name="Jogler C."/>
        </authorList>
    </citation>
    <scope>NUCLEOTIDE SEQUENCE [LARGE SCALE GENOMIC DNA]</scope>
    <source>
        <strain evidence="1 2">KOR34</strain>
    </source>
</reference>
<dbReference type="CDD" id="cd19166">
    <property type="entry name" value="HemeO-bac"/>
    <property type="match status" value="1"/>
</dbReference>
<dbReference type="GO" id="GO:0004392">
    <property type="term" value="F:heme oxygenase (decyclizing) activity"/>
    <property type="evidence" value="ECO:0007669"/>
    <property type="project" value="InterPro"/>
</dbReference>
<sequence length="191" mass="21118">MRSGTAAAHLRVEQSIDWRRFFSDLASYREFLARYSVIVANAVGRLAPTLARDMDRFAAPQMVQWLEEDLRTVDGWLTGRGSRPPEWSWRSASPSEVTWIGSPAAAAGVVYVLEGSLNGGAVLGRLAEASLGISGEAGRRFLAGPGIDRGQHWRATREWLDTVLFGPGETRCAVESANQMFSYFTEHLETR</sequence>
<dbReference type="GO" id="GO:0006788">
    <property type="term" value="P:heme oxidation"/>
    <property type="evidence" value="ECO:0007669"/>
    <property type="project" value="InterPro"/>
</dbReference>
<dbReference type="InterPro" id="IPR016053">
    <property type="entry name" value="Haem_Oase-like"/>
</dbReference>
<dbReference type="Proteomes" id="UP000316714">
    <property type="component" value="Unassembled WGS sequence"/>
</dbReference>
<dbReference type="AlphaFoldDB" id="A0A5C5VIL9"/>
<accession>A0A5C5VIL9</accession>
<evidence type="ECO:0000313" key="2">
    <source>
        <dbReference type="Proteomes" id="UP000316714"/>
    </source>
</evidence>
<dbReference type="Pfam" id="PF01126">
    <property type="entry name" value="Heme_oxygenase"/>
    <property type="match status" value="1"/>
</dbReference>
<proteinExistence type="predicted"/>
<name>A0A5C5VIL9_9BACT</name>
<dbReference type="RefSeq" id="WP_197531358.1">
    <property type="nucleotide sequence ID" value="NZ_SIHJ01000001.1"/>
</dbReference>
<dbReference type="InterPro" id="IPR016084">
    <property type="entry name" value="Haem_Oase-like_multi-hlx"/>
</dbReference>
<dbReference type="Gene3D" id="1.20.910.10">
    <property type="entry name" value="Heme oxygenase-like"/>
    <property type="match status" value="1"/>
</dbReference>
<dbReference type="SUPFAM" id="SSF48613">
    <property type="entry name" value="Heme oxygenase-like"/>
    <property type="match status" value="1"/>
</dbReference>
<gene>
    <name evidence="1" type="ORF">KOR34_25690</name>
</gene>
<dbReference type="EMBL" id="SIHJ01000001">
    <property type="protein sequence ID" value="TWT37615.1"/>
    <property type="molecule type" value="Genomic_DNA"/>
</dbReference>
<evidence type="ECO:0000313" key="1">
    <source>
        <dbReference type="EMBL" id="TWT37615.1"/>
    </source>
</evidence>
<comment type="caution">
    <text evidence="1">The sequence shown here is derived from an EMBL/GenBank/DDBJ whole genome shotgun (WGS) entry which is preliminary data.</text>
</comment>
<keyword evidence="2" id="KW-1185">Reference proteome</keyword>
<protein>
    <submittedName>
        <fullName evidence="1">Heme oxygenase</fullName>
    </submittedName>
</protein>
<organism evidence="1 2">
    <name type="scientific">Posidoniimonas corsicana</name>
    <dbReference type="NCBI Taxonomy" id="1938618"/>
    <lineage>
        <taxon>Bacteria</taxon>
        <taxon>Pseudomonadati</taxon>
        <taxon>Planctomycetota</taxon>
        <taxon>Planctomycetia</taxon>
        <taxon>Pirellulales</taxon>
        <taxon>Lacipirellulaceae</taxon>
        <taxon>Posidoniimonas</taxon>
    </lineage>
</organism>